<dbReference type="PANTHER" id="PTHR43874">
    <property type="entry name" value="TWO-COMPONENT RESPONSE REGULATOR"/>
    <property type="match status" value="1"/>
</dbReference>
<feature type="compositionally biased region" description="Polar residues" evidence="8">
    <location>
        <begin position="413"/>
        <end position="422"/>
    </location>
</feature>
<evidence type="ECO:0000256" key="2">
    <source>
        <dbReference type="ARBA" id="ARBA00010330"/>
    </source>
</evidence>
<evidence type="ECO:0000256" key="6">
    <source>
        <dbReference type="PROSITE-ProRule" id="PRU00169"/>
    </source>
</evidence>
<evidence type="ECO:0000256" key="3">
    <source>
        <dbReference type="ARBA" id="ARBA00023012"/>
    </source>
</evidence>
<evidence type="ECO:0000256" key="4">
    <source>
        <dbReference type="ARBA" id="ARBA00023108"/>
    </source>
</evidence>
<feature type="compositionally biased region" description="Low complexity" evidence="8">
    <location>
        <begin position="327"/>
        <end position="338"/>
    </location>
</feature>
<keyword evidence="4" id="KW-0090">Biological rhythms</keyword>
<feature type="compositionally biased region" description="Polar residues" evidence="8">
    <location>
        <begin position="680"/>
        <end position="690"/>
    </location>
</feature>
<dbReference type="PROSITE" id="PS51017">
    <property type="entry name" value="CCT"/>
    <property type="match status" value="1"/>
</dbReference>
<gene>
    <name evidence="11" type="ORF">CEUSTIGMA_g9068.t1</name>
</gene>
<feature type="compositionally biased region" description="Polar residues" evidence="8">
    <location>
        <begin position="166"/>
        <end position="176"/>
    </location>
</feature>
<comment type="subcellular location">
    <subcellularLocation>
        <location evidence="1 7">Nucleus</location>
    </subcellularLocation>
</comment>
<reference evidence="11 12" key="1">
    <citation type="submission" date="2017-08" db="EMBL/GenBank/DDBJ databases">
        <title>Acidophilic green algal genome provides insights into adaptation to an acidic environment.</title>
        <authorList>
            <person name="Hirooka S."/>
            <person name="Hirose Y."/>
            <person name="Kanesaki Y."/>
            <person name="Higuchi S."/>
            <person name="Fujiwara T."/>
            <person name="Onuma R."/>
            <person name="Era A."/>
            <person name="Ohbayashi R."/>
            <person name="Uzuka A."/>
            <person name="Nozaki H."/>
            <person name="Yoshikawa H."/>
            <person name="Miyagishima S.Y."/>
        </authorList>
    </citation>
    <scope>NUCLEOTIDE SEQUENCE [LARGE SCALE GENOMIC DNA]</scope>
    <source>
        <strain evidence="11 12">NIES-2499</strain>
    </source>
</reference>
<feature type="compositionally biased region" description="Low complexity" evidence="8">
    <location>
        <begin position="177"/>
        <end position="189"/>
    </location>
</feature>
<dbReference type="InterPro" id="IPR011006">
    <property type="entry name" value="CheY-like_superfamily"/>
</dbReference>
<keyword evidence="12" id="KW-1185">Reference proteome</keyword>
<dbReference type="GO" id="GO:0009736">
    <property type="term" value="P:cytokinin-activated signaling pathway"/>
    <property type="evidence" value="ECO:0007669"/>
    <property type="project" value="InterPro"/>
</dbReference>
<dbReference type="EMBL" id="BEGY01000068">
    <property type="protein sequence ID" value="GAX81640.1"/>
    <property type="molecule type" value="Genomic_DNA"/>
</dbReference>
<evidence type="ECO:0000259" key="10">
    <source>
        <dbReference type="PROSITE" id="PS51017"/>
    </source>
</evidence>
<name>A0A250XFS2_9CHLO</name>
<organism evidence="11 12">
    <name type="scientific">Chlamydomonas eustigma</name>
    <dbReference type="NCBI Taxonomy" id="1157962"/>
    <lineage>
        <taxon>Eukaryota</taxon>
        <taxon>Viridiplantae</taxon>
        <taxon>Chlorophyta</taxon>
        <taxon>core chlorophytes</taxon>
        <taxon>Chlorophyceae</taxon>
        <taxon>CS clade</taxon>
        <taxon>Chlamydomonadales</taxon>
        <taxon>Chlamydomonadaceae</taxon>
        <taxon>Chlamydomonas</taxon>
    </lineage>
</organism>
<comment type="caution">
    <text evidence="6">Lacks conserved residue(s) required for the propagation of feature annotation.</text>
</comment>
<evidence type="ECO:0008006" key="13">
    <source>
        <dbReference type="Google" id="ProtNLM"/>
    </source>
</evidence>
<dbReference type="Pfam" id="PF06203">
    <property type="entry name" value="CCT"/>
    <property type="match status" value="1"/>
</dbReference>
<dbReference type="GO" id="GO:0000160">
    <property type="term" value="P:phosphorelay signal transduction system"/>
    <property type="evidence" value="ECO:0007669"/>
    <property type="project" value="UniProtKB-KW"/>
</dbReference>
<keyword evidence="5 7" id="KW-0539">Nucleus</keyword>
<dbReference type="PANTHER" id="PTHR43874:SF1">
    <property type="entry name" value="TWO-COMPONENT RESPONSE REGULATOR-LIKE APRR1"/>
    <property type="match status" value="1"/>
</dbReference>
<evidence type="ECO:0000313" key="11">
    <source>
        <dbReference type="EMBL" id="GAX81640.1"/>
    </source>
</evidence>
<dbReference type="InterPro" id="IPR010402">
    <property type="entry name" value="CCT_domain"/>
</dbReference>
<feature type="region of interest" description="Disordered" evidence="8">
    <location>
        <begin position="389"/>
        <end position="431"/>
    </location>
</feature>
<dbReference type="STRING" id="1157962.A0A250XFS2"/>
<dbReference type="AlphaFoldDB" id="A0A250XFS2"/>
<feature type="domain" description="Response regulatory" evidence="9">
    <location>
        <begin position="8"/>
        <end position="133"/>
    </location>
</feature>
<feature type="compositionally biased region" description="Gly residues" evidence="8">
    <location>
        <begin position="399"/>
        <end position="410"/>
    </location>
</feature>
<keyword evidence="3" id="KW-0902">Two-component regulatory system</keyword>
<feature type="domain" description="CCT" evidence="10">
    <location>
        <begin position="840"/>
        <end position="882"/>
    </location>
</feature>
<feature type="compositionally biased region" description="Low complexity" evidence="8">
    <location>
        <begin position="666"/>
        <end position="679"/>
    </location>
</feature>
<feature type="compositionally biased region" description="Basic and acidic residues" evidence="8">
    <location>
        <begin position="208"/>
        <end position="217"/>
    </location>
</feature>
<dbReference type="Proteomes" id="UP000232323">
    <property type="component" value="Unassembled WGS sequence"/>
</dbReference>
<feature type="region of interest" description="Disordered" evidence="8">
    <location>
        <begin position="663"/>
        <end position="695"/>
    </location>
</feature>
<evidence type="ECO:0000256" key="7">
    <source>
        <dbReference type="PROSITE-ProRule" id="PRU00357"/>
    </source>
</evidence>
<dbReference type="InterPro" id="IPR001789">
    <property type="entry name" value="Sig_transdc_resp-reg_receiver"/>
</dbReference>
<dbReference type="OrthoDB" id="60033at2759"/>
<sequence length="999" mass="104736">MIISTEFSVLVVDSDNASGDNISQLLKDCSYKVCQCSTDTEALDLLKKQSCIKLILKEHEPGLLNHVDQHGTRDGTNFLKLLSSSGITDVPVVFYSSNGESEEVVKCLGVGAVDYLVKPVRQNELKHIWARLWCWKQSGLPIDKRPADHTQAAEVGAASNMEDTRPSSNECSGRQLNGQGSNENESNGQDQPGSNEIGSNDNGTSRISDMKDHKGELRGSSGSPDGSLVPVLKNSGHALHLKQQQMMMSSQQGRRHGTGSSHHNNEWASSFIAGEQPLSAAGSFINDEKEQQGAGACSSATPDVTRTLHSGHGGNRTKRARSPPRPSAAAAADSPVPRHSSWVGNSNHSHGSGHQKRQYSGTRHQGLEQLSAAALSLQSESEDTVLADHHYQQQQQRGGHLGAAGSGAGYGKSDQQSPTSAADLNRPEVNASDAAVQQQLQQASAMLYAQQQAMASAWRQQQQQAAVTLQQQLQAAAVLQNNPWQQTLQQTGAGVPGYASAVLSNMFPNANQYANNLQPGVLSYSLLSPQAGSAHAGAFNTQTMNLTSTNLLQQSLLPYTLPQLAGYSLQKPAGYSQVAGQQGGLPVTLADQSSSNGMMRQYSTGLSAVPGAASLLQQQQLGSGLQGGGGGHTASYNLLMNYMTQTGQVPSLLLFHQMVGAQQHLTPPTSSTPSTPTSSAGPSVNPSPQDLNGPPLFSVLDSRANSAEVAAAAAISSPSAAAVHTALSLSAAPTTSTGTSGGMMSSATPHEVHKAARSSSMGGPAADTAGAATAAAAADSVVAAAAGAAVHLHSVASAATAPATLASGITHILPGGLLAGHLYHHHHQHLTTLSGVQERRLVALARYRDKRNSRKYGKVIRYESRHRQAQARPRVKGQFVKHITPAASSDMMEGGQNAEEEGGAAMDNVCELTEDAEEEEEEVSLGRAVTEVVSGFRQTVSGNLTHRNQSASGKLGLVEKAAEGAAAGQTAAKAKAERDDRDMADCLRFLKDSGLPQQS</sequence>
<feature type="compositionally biased region" description="Polar residues" evidence="8">
    <location>
        <begin position="190"/>
        <end position="207"/>
    </location>
</feature>
<feature type="region of interest" description="Disordered" evidence="8">
    <location>
        <begin position="146"/>
        <end position="231"/>
    </location>
</feature>
<dbReference type="SUPFAM" id="SSF52172">
    <property type="entry name" value="CheY-like"/>
    <property type="match status" value="1"/>
</dbReference>
<comment type="caution">
    <text evidence="11">The sequence shown here is derived from an EMBL/GenBank/DDBJ whole genome shotgun (WGS) entry which is preliminary data.</text>
</comment>
<comment type="similarity">
    <text evidence="2">Belongs to the ARR-like family.</text>
</comment>
<evidence type="ECO:0000256" key="1">
    <source>
        <dbReference type="ARBA" id="ARBA00004123"/>
    </source>
</evidence>
<dbReference type="Gene3D" id="3.40.50.2300">
    <property type="match status" value="1"/>
</dbReference>
<feature type="compositionally biased region" description="Low complexity" evidence="8">
    <location>
        <begin position="732"/>
        <end position="749"/>
    </location>
</feature>
<accession>A0A250XFS2</accession>
<feature type="compositionally biased region" description="Polar residues" evidence="8">
    <location>
        <begin position="298"/>
        <end position="308"/>
    </location>
</feature>
<evidence type="ECO:0000256" key="5">
    <source>
        <dbReference type="ARBA" id="ARBA00023242"/>
    </source>
</evidence>
<dbReference type="InterPro" id="IPR045279">
    <property type="entry name" value="ARR-like"/>
</dbReference>
<dbReference type="PROSITE" id="PS50110">
    <property type="entry name" value="RESPONSE_REGULATORY"/>
    <property type="match status" value="1"/>
</dbReference>
<feature type="region of interest" description="Disordered" evidence="8">
    <location>
        <begin position="732"/>
        <end position="767"/>
    </location>
</feature>
<dbReference type="GO" id="GO:0005634">
    <property type="term" value="C:nucleus"/>
    <property type="evidence" value="ECO:0007669"/>
    <property type="project" value="UniProtKB-SubCell"/>
</dbReference>
<evidence type="ECO:0000256" key="8">
    <source>
        <dbReference type="SAM" id="MobiDB-lite"/>
    </source>
</evidence>
<proteinExistence type="inferred from homology"/>
<protein>
    <recommendedName>
        <fullName evidence="13">CCT domain-containing protein</fullName>
    </recommendedName>
</protein>
<dbReference type="SMART" id="SM00448">
    <property type="entry name" value="REC"/>
    <property type="match status" value="1"/>
</dbReference>
<evidence type="ECO:0000313" key="12">
    <source>
        <dbReference type="Proteomes" id="UP000232323"/>
    </source>
</evidence>
<dbReference type="GO" id="GO:0048511">
    <property type="term" value="P:rhythmic process"/>
    <property type="evidence" value="ECO:0007669"/>
    <property type="project" value="UniProtKB-KW"/>
</dbReference>
<dbReference type="Pfam" id="PF00072">
    <property type="entry name" value="Response_reg"/>
    <property type="match status" value="1"/>
</dbReference>
<evidence type="ECO:0000259" key="9">
    <source>
        <dbReference type="PROSITE" id="PS50110"/>
    </source>
</evidence>
<feature type="region of interest" description="Disordered" evidence="8">
    <location>
        <begin position="289"/>
        <end position="365"/>
    </location>
</feature>
<feature type="region of interest" description="Disordered" evidence="8">
    <location>
        <begin position="244"/>
        <end position="265"/>
    </location>
</feature>